<protein>
    <submittedName>
        <fullName evidence="1">Uncharacterized protein</fullName>
    </submittedName>
</protein>
<sequence length="78" mass="8556">MNWTNDTCPISNEPAQEDLSGIEDVVEFICPTCGRFRITGTALAMILHREPDARAFALAQAKMKAEEGEIPTVDSSML</sequence>
<reference evidence="1 2" key="1">
    <citation type="submission" date="2020-08" db="EMBL/GenBank/DDBJ databases">
        <title>Genomic Encyclopedia of Type Strains, Phase IV (KMG-V): Genome sequencing to study the core and pangenomes of soil and plant-associated prokaryotes.</title>
        <authorList>
            <person name="Whitman W."/>
        </authorList>
    </citation>
    <scope>NUCLEOTIDE SEQUENCE [LARGE SCALE GENOMIC DNA]</scope>
    <source>
        <strain evidence="1 2">SEMIA 402</strain>
    </source>
</reference>
<proteinExistence type="predicted"/>
<evidence type="ECO:0000313" key="2">
    <source>
        <dbReference type="Proteomes" id="UP000533641"/>
    </source>
</evidence>
<gene>
    <name evidence="1" type="ORF">GGE12_001934</name>
</gene>
<dbReference type="AlphaFoldDB" id="A0A7W6RKK8"/>
<accession>A0A7W6RKK8</accession>
<dbReference type="Proteomes" id="UP000533641">
    <property type="component" value="Unassembled WGS sequence"/>
</dbReference>
<dbReference type="EMBL" id="JACIGM010000003">
    <property type="protein sequence ID" value="MBB4274179.1"/>
    <property type="molecule type" value="Genomic_DNA"/>
</dbReference>
<comment type="caution">
    <text evidence="1">The sequence shown here is derived from an EMBL/GenBank/DDBJ whole genome shotgun (WGS) entry which is preliminary data.</text>
</comment>
<name>A0A7W6RKK8_9HYPH</name>
<evidence type="ECO:0000313" key="1">
    <source>
        <dbReference type="EMBL" id="MBB4274179.1"/>
    </source>
</evidence>
<organism evidence="1 2">
    <name type="scientific">Rhizobium mongolense</name>
    <dbReference type="NCBI Taxonomy" id="57676"/>
    <lineage>
        <taxon>Bacteria</taxon>
        <taxon>Pseudomonadati</taxon>
        <taxon>Pseudomonadota</taxon>
        <taxon>Alphaproteobacteria</taxon>
        <taxon>Hyphomicrobiales</taxon>
        <taxon>Rhizobiaceae</taxon>
        <taxon>Rhizobium/Agrobacterium group</taxon>
        <taxon>Rhizobium</taxon>
    </lineage>
</organism>